<evidence type="ECO:0000256" key="3">
    <source>
        <dbReference type="ARBA" id="ARBA00022692"/>
    </source>
</evidence>
<feature type="transmembrane region" description="Helical" evidence="7">
    <location>
        <begin position="261"/>
        <end position="284"/>
    </location>
</feature>
<evidence type="ECO:0000256" key="7">
    <source>
        <dbReference type="SAM" id="Phobius"/>
    </source>
</evidence>
<feature type="domain" description="ComEC/Rec2-related protein" evidence="8">
    <location>
        <begin position="237"/>
        <end position="520"/>
    </location>
</feature>
<feature type="transmembrane region" description="Helical" evidence="7">
    <location>
        <begin position="321"/>
        <end position="342"/>
    </location>
</feature>
<proteinExistence type="predicted"/>
<reference evidence="10 11" key="1">
    <citation type="submission" date="2018-04" db="EMBL/GenBank/DDBJ databases">
        <title>Genomic Encyclopedia of Type Strains, Phase III (KMG-III): the genomes of soil and plant-associated and newly described type strains.</title>
        <authorList>
            <person name="Whitman W."/>
        </authorList>
    </citation>
    <scope>NUCLEOTIDE SEQUENCE [LARGE SCALE GENOMIC DNA]</scope>
    <source>
        <strain evidence="10 11">MA101b</strain>
    </source>
</reference>
<evidence type="ECO:0000259" key="8">
    <source>
        <dbReference type="Pfam" id="PF03772"/>
    </source>
</evidence>
<feature type="transmembrane region" description="Helical" evidence="7">
    <location>
        <begin position="433"/>
        <end position="459"/>
    </location>
</feature>
<name>A0A2T5GQ15_9SPHN</name>
<dbReference type="Proteomes" id="UP000244189">
    <property type="component" value="Unassembled WGS sequence"/>
</dbReference>
<evidence type="ECO:0000256" key="2">
    <source>
        <dbReference type="ARBA" id="ARBA00022475"/>
    </source>
</evidence>
<dbReference type="AlphaFoldDB" id="A0A2T5GQ15"/>
<evidence type="ECO:0000256" key="1">
    <source>
        <dbReference type="ARBA" id="ARBA00004651"/>
    </source>
</evidence>
<feature type="transmembrane region" description="Helical" evidence="7">
    <location>
        <begin position="20"/>
        <end position="37"/>
    </location>
</feature>
<sequence length="713" mass="74768">MAGAGRTIECWLEAERDQLVLWLPVMLGGGIALWFALPDAAAWRSAILGLVAIGLACVATGRGGRAARVLALGMAAAALGLGLIWFRAETVAAPVLGGPMIASFSAKVEVIEPLVARRLMRLTLLPVGEGADTAGHAVALPHRIRVNLAERDAPGGLGTGAIVRLRARLMPPPQPAVPGAYDFARVAWFGGIGATGRGFAPVVVTATSGSGAGIRVALSRHIVSRLEGSAGGIAAALATGDVGAITEDDSEAMRRAGLAHLLSVSGLHITAAVAATMLIVMRLFALSPWLALHARLPVIAALAGAAAAIGYTLLTGSQVPTIRSCVAALLVLVALAMGREAMTLRLVATGAMCVMLVLPESAAGPSFQLSFAAITAIMAFHEHPAIRTFFGAHDEGRVRKLGRGVASLLLTGLLVEVALMPIAVFHFHKSGLYGAFANIIAIPLTTFVVMPLEALALLLDVGGMGAPVWWLVQASLDALLWLAHRVADAPGSVRALPAMPTAAFALMVVGGIWIALWRTRWRRLGALPLAVGAIWALTTPPPDILVTGDGRHVAVRTVAGLAMLRDRAGDYTRATLAENGGVDGEPLFLADQPDARCSRDLCVTDIAGGGRTWRVLATRSAYMVPIDQLLAACRTADIVVSERNLPRRCTPRWLRLDRNMLRRTGGVAVTLGAGRVETILSPGDRHPWRDPPTLDAGPRPARRFTPPAYRFQS</sequence>
<evidence type="ECO:0000259" key="9">
    <source>
        <dbReference type="Pfam" id="PF13567"/>
    </source>
</evidence>
<feature type="transmembrane region" description="Helical" evidence="7">
    <location>
        <begin position="401"/>
        <end position="427"/>
    </location>
</feature>
<keyword evidence="2" id="KW-1003">Cell membrane</keyword>
<organism evidence="10 11">
    <name type="scientific">Sphingomonas aurantiaca</name>
    <dbReference type="NCBI Taxonomy" id="185949"/>
    <lineage>
        <taxon>Bacteria</taxon>
        <taxon>Pseudomonadati</taxon>
        <taxon>Pseudomonadota</taxon>
        <taxon>Alphaproteobacteria</taxon>
        <taxon>Sphingomonadales</taxon>
        <taxon>Sphingomonadaceae</taxon>
        <taxon>Sphingomonas</taxon>
    </lineage>
</organism>
<dbReference type="EMBL" id="QAOG01000002">
    <property type="protein sequence ID" value="PTQ61421.1"/>
    <property type="molecule type" value="Genomic_DNA"/>
</dbReference>
<comment type="subcellular location">
    <subcellularLocation>
        <location evidence="1">Cell membrane</location>
        <topology evidence="1">Multi-pass membrane protein</topology>
    </subcellularLocation>
</comment>
<keyword evidence="4 7" id="KW-1133">Transmembrane helix</keyword>
<dbReference type="PANTHER" id="PTHR30619:SF1">
    <property type="entry name" value="RECOMBINATION PROTEIN 2"/>
    <property type="match status" value="1"/>
</dbReference>
<dbReference type="GO" id="GO:0005886">
    <property type="term" value="C:plasma membrane"/>
    <property type="evidence" value="ECO:0007669"/>
    <property type="project" value="UniProtKB-SubCell"/>
</dbReference>
<feature type="transmembrane region" description="Helical" evidence="7">
    <location>
        <begin position="466"/>
        <end position="483"/>
    </location>
</feature>
<feature type="transmembrane region" description="Helical" evidence="7">
    <location>
        <begin position="495"/>
        <end position="517"/>
    </location>
</feature>
<evidence type="ECO:0000256" key="6">
    <source>
        <dbReference type="SAM" id="MobiDB-lite"/>
    </source>
</evidence>
<feature type="transmembrane region" description="Helical" evidence="7">
    <location>
        <begin position="43"/>
        <end position="62"/>
    </location>
</feature>
<dbReference type="Pfam" id="PF13567">
    <property type="entry name" value="DUF4131"/>
    <property type="match status" value="1"/>
</dbReference>
<dbReference type="InterPro" id="IPR025405">
    <property type="entry name" value="DUF4131"/>
</dbReference>
<accession>A0A2T5GQ15</accession>
<feature type="domain" description="DUF4131" evidence="9">
    <location>
        <begin position="45"/>
        <end position="200"/>
    </location>
</feature>
<feature type="region of interest" description="Disordered" evidence="6">
    <location>
        <begin position="681"/>
        <end position="705"/>
    </location>
</feature>
<dbReference type="PANTHER" id="PTHR30619">
    <property type="entry name" value="DNA INTERNALIZATION/COMPETENCE PROTEIN COMEC/REC2"/>
    <property type="match status" value="1"/>
</dbReference>
<feature type="transmembrane region" description="Helical" evidence="7">
    <location>
        <begin position="296"/>
        <end position="314"/>
    </location>
</feature>
<gene>
    <name evidence="10" type="ORF">C8J26_1755</name>
</gene>
<evidence type="ECO:0000313" key="10">
    <source>
        <dbReference type="EMBL" id="PTQ61421.1"/>
    </source>
</evidence>
<dbReference type="RefSeq" id="WP_208631362.1">
    <property type="nucleotide sequence ID" value="NZ_QAOG01000002.1"/>
</dbReference>
<evidence type="ECO:0000256" key="4">
    <source>
        <dbReference type="ARBA" id="ARBA00022989"/>
    </source>
</evidence>
<dbReference type="InterPro" id="IPR052159">
    <property type="entry name" value="Competence_DNA_uptake"/>
</dbReference>
<feature type="transmembrane region" description="Helical" evidence="7">
    <location>
        <begin position="69"/>
        <end position="86"/>
    </location>
</feature>
<protein>
    <submittedName>
        <fullName evidence="10">Competence protein ComEC</fullName>
    </submittedName>
</protein>
<dbReference type="NCBIfam" id="TIGR00360">
    <property type="entry name" value="ComEC_N-term"/>
    <property type="match status" value="1"/>
</dbReference>
<dbReference type="InterPro" id="IPR004477">
    <property type="entry name" value="ComEC_N"/>
</dbReference>
<evidence type="ECO:0000256" key="5">
    <source>
        <dbReference type="ARBA" id="ARBA00023136"/>
    </source>
</evidence>
<comment type="caution">
    <text evidence="10">The sequence shown here is derived from an EMBL/GenBank/DDBJ whole genome shotgun (WGS) entry which is preliminary data.</text>
</comment>
<dbReference type="Pfam" id="PF03772">
    <property type="entry name" value="Competence"/>
    <property type="match status" value="1"/>
</dbReference>
<keyword evidence="5 7" id="KW-0472">Membrane</keyword>
<keyword evidence="11" id="KW-1185">Reference proteome</keyword>
<evidence type="ECO:0000313" key="11">
    <source>
        <dbReference type="Proteomes" id="UP000244189"/>
    </source>
</evidence>
<keyword evidence="3 7" id="KW-0812">Transmembrane</keyword>